<dbReference type="InterPro" id="IPR017900">
    <property type="entry name" value="4Fe4S_Fe_S_CS"/>
</dbReference>
<keyword evidence="1" id="KW-0479">Metal-binding</keyword>
<dbReference type="RefSeq" id="WP_243335043.1">
    <property type="nucleotide sequence ID" value="NZ_AP027081.1"/>
</dbReference>
<dbReference type="AlphaFoldDB" id="A0AA48GXS9"/>
<evidence type="ECO:0000313" key="4">
    <source>
        <dbReference type="EMBL" id="BDU76365.1"/>
    </source>
</evidence>
<protein>
    <recommendedName>
        <fullName evidence="6">Ferredoxin</fullName>
    </recommendedName>
</protein>
<dbReference type="KEGG" id="msea:METESE_13230"/>
<dbReference type="Pfam" id="PF13370">
    <property type="entry name" value="Fer4_13"/>
    <property type="match status" value="1"/>
</dbReference>
<proteinExistence type="predicted"/>
<evidence type="ECO:0000313" key="5">
    <source>
        <dbReference type="Proteomes" id="UP001228113"/>
    </source>
</evidence>
<keyword evidence="3" id="KW-0411">Iron-sulfur</keyword>
<dbReference type="SUPFAM" id="SSF54862">
    <property type="entry name" value="4Fe-4S ferredoxins"/>
    <property type="match status" value="1"/>
</dbReference>
<organism evidence="4 5">
    <name type="scientific">Mesoterricola sediminis</name>
    <dbReference type="NCBI Taxonomy" id="2927980"/>
    <lineage>
        <taxon>Bacteria</taxon>
        <taxon>Pseudomonadati</taxon>
        <taxon>Acidobacteriota</taxon>
        <taxon>Holophagae</taxon>
        <taxon>Holophagales</taxon>
        <taxon>Holophagaceae</taxon>
        <taxon>Mesoterricola</taxon>
    </lineage>
</organism>
<gene>
    <name evidence="4" type="ORF">METESE_13230</name>
</gene>
<evidence type="ECO:0008006" key="6">
    <source>
        <dbReference type="Google" id="ProtNLM"/>
    </source>
</evidence>
<reference evidence="4" key="1">
    <citation type="journal article" date="2023" name="Int. J. Syst. Evol. Microbiol.">
        <title>Mesoterricola silvestris gen. nov., sp. nov., Mesoterricola sediminis sp. nov., Geothrix oryzae sp. nov., Geothrix edaphica sp. nov., Geothrix rubra sp. nov., and Geothrix limicola sp. nov., six novel members of Acidobacteriota isolated from soils.</title>
        <authorList>
            <person name="Itoh H."/>
            <person name="Sugisawa Y."/>
            <person name="Mise K."/>
            <person name="Xu Z."/>
            <person name="Kuniyasu M."/>
            <person name="Ushijima N."/>
            <person name="Kawano K."/>
            <person name="Kobayashi E."/>
            <person name="Shiratori Y."/>
            <person name="Masuda Y."/>
            <person name="Senoo K."/>
        </authorList>
    </citation>
    <scope>NUCLEOTIDE SEQUENCE</scope>
    <source>
        <strain evidence="4">W786</strain>
    </source>
</reference>
<accession>A0AA48GXS9</accession>
<name>A0AA48GXS9_9BACT</name>
<keyword evidence="2" id="KW-0408">Iron</keyword>
<dbReference type="Proteomes" id="UP001228113">
    <property type="component" value="Chromosome"/>
</dbReference>
<keyword evidence="5" id="KW-1185">Reference proteome</keyword>
<evidence type="ECO:0000256" key="3">
    <source>
        <dbReference type="ARBA" id="ARBA00023014"/>
    </source>
</evidence>
<evidence type="ECO:0000256" key="1">
    <source>
        <dbReference type="ARBA" id="ARBA00022723"/>
    </source>
</evidence>
<sequence length="67" mass="7180">MAITKVWIEEGCIVCNACDAECPDVFLVTDTTCVVKDDVTFPIEGDLEGQVEAAAAGCPVEVIKFEK</sequence>
<dbReference type="GO" id="GO:0051536">
    <property type="term" value="F:iron-sulfur cluster binding"/>
    <property type="evidence" value="ECO:0007669"/>
    <property type="project" value="UniProtKB-KW"/>
</dbReference>
<dbReference type="GO" id="GO:0046872">
    <property type="term" value="F:metal ion binding"/>
    <property type="evidence" value="ECO:0007669"/>
    <property type="project" value="UniProtKB-KW"/>
</dbReference>
<dbReference type="Gene3D" id="3.30.70.20">
    <property type="match status" value="1"/>
</dbReference>
<dbReference type="PROSITE" id="PS00198">
    <property type="entry name" value="4FE4S_FER_1"/>
    <property type="match status" value="1"/>
</dbReference>
<evidence type="ECO:0000256" key="2">
    <source>
        <dbReference type="ARBA" id="ARBA00023004"/>
    </source>
</evidence>
<dbReference type="EMBL" id="AP027081">
    <property type="protein sequence ID" value="BDU76365.1"/>
    <property type="molecule type" value="Genomic_DNA"/>
</dbReference>